<protein>
    <submittedName>
        <fullName evidence="1">Uncharacterized protein</fullName>
    </submittedName>
</protein>
<reference evidence="1" key="1">
    <citation type="journal article" date="2023" name="G3 (Bethesda)">
        <title>A reference genome for the long-term kleptoplast-retaining sea slug Elysia crispata morphotype clarki.</title>
        <authorList>
            <person name="Eastman K.E."/>
            <person name="Pendleton A.L."/>
            <person name="Shaikh M.A."/>
            <person name="Suttiyut T."/>
            <person name="Ogas R."/>
            <person name="Tomko P."/>
            <person name="Gavelis G."/>
            <person name="Widhalm J.R."/>
            <person name="Wisecaver J.H."/>
        </authorList>
    </citation>
    <scope>NUCLEOTIDE SEQUENCE</scope>
    <source>
        <strain evidence="1">ECLA1</strain>
    </source>
</reference>
<accession>A0AAE1B3W0</accession>
<proteinExistence type="predicted"/>
<dbReference type="AlphaFoldDB" id="A0AAE1B3W0"/>
<sequence length="403" mass="45574">MFEIREIFEQIKLCRCDKRVLGWTCSAETCEGEGEVTGLDDLILVPGREKKEERGWWWWAGRGDAVVDATTIADMDTLAEIKKRDQGHHECEVLMSSGNSEAEESGFAWKNCTKNPGHPRFIPAPAFSLTDLPEQYRKRWVWDCLEYVMAMTVKLKVGYVSKSRADGYCFSKFRGTSVAHLGSGLVSTFHRGKGPCLCPDCEHGTTPSYTWYEIRVRTARHVVYNSEEARATQVTLFYDEEESCTNGNSKTIWGVRTREIHDGGDFCFLTCATHDRQVVELLEVVEAPLQYAFAKFQGNPILRRKLNTSSKKLCIIVSHPHGQPKKVTVGWERSREKADTRRPQFHYIYDTDTCRGSSGAFVFQIDTDLSVYLPPSLVWGAIHTTGGLEGRLNKSGISSPDFD</sequence>
<comment type="caution">
    <text evidence="1">The sequence shown here is derived from an EMBL/GenBank/DDBJ whole genome shotgun (WGS) entry which is preliminary data.</text>
</comment>
<dbReference type="SUPFAM" id="SSF50494">
    <property type="entry name" value="Trypsin-like serine proteases"/>
    <property type="match status" value="1"/>
</dbReference>
<name>A0AAE1B3W0_9GAST</name>
<dbReference type="EMBL" id="JAWDGP010000579">
    <property type="protein sequence ID" value="KAK3799389.1"/>
    <property type="molecule type" value="Genomic_DNA"/>
</dbReference>
<dbReference type="InterPro" id="IPR009003">
    <property type="entry name" value="Peptidase_S1_PA"/>
</dbReference>
<evidence type="ECO:0000313" key="1">
    <source>
        <dbReference type="EMBL" id="KAK3799389.1"/>
    </source>
</evidence>
<organism evidence="1 2">
    <name type="scientific">Elysia crispata</name>
    <name type="common">lettuce slug</name>
    <dbReference type="NCBI Taxonomy" id="231223"/>
    <lineage>
        <taxon>Eukaryota</taxon>
        <taxon>Metazoa</taxon>
        <taxon>Spiralia</taxon>
        <taxon>Lophotrochozoa</taxon>
        <taxon>Mollusca</taxon>
        <taxon>Gastropoda</taxon>
        <taxon>Heterobranchia</taxon>
        <taxon>Euthyneura</taxon>
        <taxon>Panpulmonata</taxon>
        <taxon>Sacoglossa</taxon>
        <taxon>Placobranchoidea</taxon>
        <taxon>Plakobranchidae</taxon>
        <taxon>Elysia</taxon>
    </lineage>
</organism>
<dbReference type="Proteomes" id="UP001283361">
    <property type="component" value="Unassembled WGS sequence"/>
</dbReference>
<evidence type="ECO:0000313" key="2">
    <source>
        <dbReference type="Proteomes" id="UP001283361"/>
    </source>
</evidence>
<keyword evidence="2" id="KW-1185">Reference proteome</keyword>
<gene>
    <name evidence="1" type="ORF">RRG08_013209</name>
</gene>